<dbReference type="InterPro" id="IPR029045">
    <property type="entry name" value="ClpP/crotonase-like_dom_sf"/>
</dbReference>
<dbReference type="CDD" id="cd06558">
    <property type="entry name" value="crotonase-like"/>
    <property type="match status" value="1"/>
</dbReference>
<dbReference type="RefSeq" id="WP_266944117.1">
    <property type="nucleotide sequence ID" value="NZ_JAPEMK010000002.1"/>
</dbReference>
<name>A0ABU3V529_9ACTN</name>
<geneLocation type="plasmid" evidence="1">
    <name>unnamed1</name>
</geneLocation>
<accession>A0ABU3V529</accession>
<evidence type="ECO:0000313" key="2">
    <source>
        <dbReference type="Proteomes" id="UP001257627"/>
    </source>
</evidence>
<sequence length="252" mass="26327">MTTWAVERVGGVAVATFTRAPDNFMDFRSVLELGDLLEDFGRDTERVRVVMLAGGLDGTFIDHSELSDLARAGAGQASQEELGSWSRALSLLETIPQPTIAAIDGLASGGGNELALACTLRVASTRARFQQPEITAGFIPGGGGSVRLPRLIGPAHAAEVILTGRSFSADEAFRVNWVNTVLPAEDFRQAALHWADSIAKHSGPALFAAKESIVTGSRLPFHEAVSTERRLFSGLTAGLGAGGGGPVDSAAS</sequence>
<evidence type="ECO:0000313" key="1">
    <source>
        <dbReference type="EMBL" id="MDU9001283.1"/>
    </source>
</evidence>
<dbReference type="SUPFAM" id="SSF52096">
    <property type="entry name" value="ClpP/crotonase"/>
    <property type="match status" value="1"/>
</dbReference>
<protein>
    <submittedName>
        <fullName evidence="1">Enoyl-CoA hydratase/isomerase family protein</fullName>
    </submittedName>
</protein>
<comment type="caution">
    <text evidence="1">The sequence shown here is derived from an EMBL/GenBank/DDBJ whole genome shotgun (WGS) entry which is preliminary data.</text>
</comment>
<organism evidence="1 2">
    <name type="scientific">Streptomyces mirabilis</name>
    <dbReference type="NCBI Taxonomy" id="68239"/>
    <lineage>
        <taxon>Bacteria</taxon>
        <taxon>Bacillati</taxon>
        <taxon>Actinomycetota</taxon>
        <taxon>Actinomycetes</taxon>
        <taxon>Kitasatosporales</taxon>
        <taxon>Streptomycetaceae</taxon>
        <taxon>Streptomyces</taxon>
    </lineage>
</organism>
<keyword evidence="1" id="KW-0614">Plasmid</keyword>
<dbReference type="EMBL" id="JARAKF010000003">
    <property type="protein sequence ID" value="MDU9001283.1"/>
    <property type="molecule type" value="Genomic_DNA"/>
</dbReference>
<dbReference type="PANTHER" id="PTHR11941">
    <property type="entry name" value="ENOYL-COA HYDRATASE-RELATED"/>
    <property type="match status" value="1"/>
</dbReference>
<dbReference type="Proteomes" id="UP001257627">
    <property type="component" value="Unassembled WGS sequence"/>
</dbReference>
<gene>
    <name evidence="1" type="ORF">PU648_55385</name>
</gene>
<dbReference type="InterPro" id="IPR001753">
    <property type="entry name" value="Enoyl-CoA_hydra/iso"/>
</dbReference>
<dbReference type="Gene3D" id="3.90.226.10">
    <property type="entry name" value="2-enoyl-CoA Hydratase, Chain A, domain 1"/>
    <property type="match status" value="1"/>
</dbReference>
<proteinExistence type="predicted"/>
<keyword evidence="2" id="KW-1185">Reference proteome</keyword>
<dbReference type="PANTHER" id="PTHR11941:SF54">
    <property type="entry name" value="ENOYL-COA HYDRATASE, MITOCHONDRIAL"/>
    <property type="match status" value="1"/>
</dbReference>
<reference evidence="1 2" key="1">
    <citation type="submission" date="2023-02" db="EMBL/GenBank/DDBJ databases">
        <authorList>
            <person name="Maleckis M."/>
        </authorList>
    </citation>
    <scope>NUCLEOTIDE SEQUENCE [LARGE SCALE GENOMIC DNA]</scope>
    <source>
        <strain evidence="1 2">P8-A2</strain>
        <plasmid evidence="1">unnamed1</plasmid>
    </source>
</reference>
<dbReference type="Pfam" id="PF00378">
    <property type="entry name" value="ECH_1"/>
    <property type="match status" value="1"/>
</dbReference>